<dbReference type="GO" id="GO:0019843">
    <property type="term" value="F:rRNA binding"/>
    <property type="evidence" value="ECO:0007669"/>
    <property type="project" value="UniProtKB-KW"/>
</dbReference>
<keyword evidence="4 9" id="KW-0507">mRNA processing</keyword>
<dbReference type="PROSITE" id="PS50137">
    <property type="entry name" value="DS_RBD"/>
    <property type="match status" value="1"/>
</dbReference>
<dbReference type="GO" id="GO:0004525">
    <property type="term" value="F:ribonuclease III activity"/>
    <property type="evidence" value="ECO:0007669"/>
    <property type="project" value="UniProtKB-UniRule"/>
</dbReference>
<comment type="similarity">
    <text evidence="2">Belongs to the ribonuclease III family.</text>
</comment>
<dbReference type="NCBIfam" id="TIGR02191">
    <property type="entry name" value="RNaseIII"/>
    <property type="match status" value="1"/>
</dbReference>
<comment type="function">
    <text evidence="9">Digests double-stranded RNA. Involved in the processing of primary rRNA transcript to yield the immediate precursors to the large and small rRNAs (23S and 16S). Processes some mRNAs, and tRNAs when they are encoded in the rRNA operon. Processes pre-crRNA and tracrRNA of type II CRISPR loci if present in the organism.</text>
</comment>
<keyword evidence="3 9" id="KW-0698">rRNA processing</keyword>
<accession>A0A9D1KY23</accession>
<dbReference type="SUPFAM" id="SSF69065">
    <property type="entry name" value="RNase III domain-like"/>
    <property type="match status" value="1"/>
</dbReference>
<keyword evidence="9" id="KW-0460">Magnesium</keyword>
<dbReference type="InterPro" id="IPR014720">
    <property type="entry name" value="dsRBD_dom"/>
</dbReference>
<evidence type="ECO:0000256" key="7">
    <source>
        <dbReference type="ARBA" id="ARBA00022801"/>
    </source>
</evidence>
<dbReference type="AlphaFoldDB" id="A0A9D1KY23"/>
<dbReference type="EMBL" id="DVMH01000009">
    <property type="protein sequence ID" value="HIU09884.1"/>
    <property type="molecule type" value="Genomic_DNA"/>
</dbReference>
<dbReference type="GO" id="GO:0006364">
    <property type="term" value="P:rRNA processing"/>
    <property type="evidence" value="ECO:0007669"/>
    <property type="project" value="UniProtKB-UniRule"/>
</dbReference>
<dbReference type="InterPro" id="IPR036389">
    <property type="entry name" value="RNase_III_sf"/>
</dbReference>
<dbReference type="EC" id="3.1.26.3" evidence="9"/>
<evidence type="ECO:0000259" key="11">
    <source>
        <dbReference type="PROSITE" id="PS50142"/>
    </source>
</evidence>
<evidence type="ECO:0000256" key="3">
    <source>
        <dbReference type="ARBA" id="ARBA00022552"/>
    </source>
</evidence>
<evidence type="ECO:0000256" key="4">
    <source>
        <dbReference type="ARBA" id="ARBA00022664"/>
    </source>
</evidence>
<reference evidence="12" key="2">
    <citation type="journal article" date="2021" name="PeerJ">
        <title>Extensive microbial diversity within the chicken gut microbiome revealed by metagenomics and culture.</title>
        <authorList>
            <person name="Gilroy R."/>
            <person name="Ravi A."/>
            <person name="Getino M."/>
            <person name="Pursley I."/>
            <person name="Horton D.L."/>
            <person name="Alikhan N.F."/>
            <person name="Baker D."/>
            <person name="Gharbi K."/>
            <person name="Hall N."/>
            <person name="Watson M."/>
            <person name="Adriaenssens E.M."/>
            <person name="Foster-Nyarko E."/>
            <person name="Jarju S."/>
            <person name="Secka A."/>
            <person name="Antonio M."/>
            <person name="Oren A."/>
            <person name="Chaudhuri R.R."/>
            <person name="La Ragione R."/>
            <person name="Hildebrand F."/>
            <person name="Pallen M.J."/>
        </authorList>
    </citation>
    <scope>NUCLEOTIDE SEQUENCE</scope>
    <source>
        <strain evidence="12">2830</strain>
    </source>
</reference>
<feature type="binding site" evidence="9">
    <location>
        <position position="131"/>
    </location>
    <ligand>
        <name>Mg(2+)</name>
        <dbReference type="ChEBI" id="CHEBI:18420"/>
    </ligand>
</feature>
<evidence type="ECO:0000313" key="13">
    <source>
        <dbReference type="Proteomes" id="UP000824124"/>
    </source>
</evidence>
<evidence type="ECO:0000313" key="12">
    <source>
        <dbReference type="EMBL" id="HIU09884.1"/>
    </source>
</evidence>
<dbReference type="PANTHER" id="PTHR11207">
    <property type="entry name" value="RIBONUCLEASE III"/>
    <property type="match status" value="1"/>
</dbReference>
<dbReference type="PROSITE" id="PS50142">
    <property type="entry name" value="RNASE_3_2"/>
    <property type="match status" value="1"/>
</dbReference>
<evidence type="ECO:0000256" key="1">
    <source>
        <dbReference type="ARBA" id="ARBA00000109"/>
    </source>
</evidence>
<dbReference type="Proteomes" id="UP000824124">
    <property type="component" value="Unassembled WGS sequence"/>
</dbReference>
<protein>
    <recommendedName>
        <fullName evidence="9">Ribonuclease 3</fullName>
        <ecNumber evidence="9">3.1.26.3</ecNumber>
    </recommendedName>
    <alternativeName>
        <fullName evidence="9">Ribonuclease III</fullName>
        <shortName evidence="9">RNase III</shortName>
    </alternativeName>
</protein>
<dbReference type="PANTHER" id="PTHR11207:SF0">
    <property type="entry name" value="RIBONUCLEASE 3"/>
    <property type="match status" value="1"/>
</dbReference>
<sequence length="244" mass="27177">MDTIEYNKDRVAALPLLAKKLGWQGDTTLLQQALTHPTYFEGQRSEGDQDNQRLEFLGDSILGFIVARELFKRNPGADEGYLSKTRAALVCEGSLADLARDLDLGAYIIMGKGSLKNGEQNRNSILADAFEAVTGAIYLAQGLKPVEDFLLTRFTPELEAKVGDRYEDYKGLIQMLVQTLDERHVSYPLLAAEGPSHQRTFTVALVYCGKTLAKASGPSKKEAEQRAARLAWQRREEWLPKVGR</sequence>
<keyword evidence="6 9" id="KW-0255">Endonuclease</keyword>
<keyword evidence="9" id="KW-0699">rRNA-binding</keyword>
<dbReference type="GO" id="GO:0010468">
    <property type="term" value="P:regulation of gene expression"/>
    <property type="evidence" value="ECO:0007669"/>
    <property type="project" value="TreeGrafter"/>
</dbReference>
<dbReference type="GO" id="GO:0006397">
    <property type="term" value="P:mRNA processing"/>
    <property type="evidence" value="ECO:0007669"/>
    <property type="project" value="UniProtKB-UniRule"/>
</dbReference>
<evidence type="ECO:0000256" key="8">
    <source>
        <dbReference type="ARBA" id="ARBA00022884"/>
    </source>
</evidence>
<name>A0A9D1KY23_9FIRM</name>
<evidence type="ECO:0000256" key="5">
    <source>
        <dbReference type="ARBA" id="ARBA00022722"/>
    </source>
</evidence>
<dbReference type="PROSITE" id="PS00517">
    <property type="entry name" value="RNASE_3_1"/>
    <property type="match status" value="1"/>
</dbReference>
<dbReference type="FunFam" id="1.10.1520.10:FF:000001">
    <property type="entry name" value="Ribonuclease 3"/>
    <property type="match status" value="1"/>
</dbReference>
<keyword evidence="9" id="KW-0479">Metal-binding</keyword>
<dbReference type="GO" id="GO:0003725">
    <property type="term" value="F:double-stranded RNA binding"/>
    <property type="evidence" value="ECO:0007669"/>
    <property type="project" value="TreeGrafter"/>
</dbReference>
<feature type="active site" evidence="9">
    <location>
        <position position="131"/>
    </location>
</feature>
<dbReference type="InterPro" id="IPR011907">
    <property type="entry name" value="RNase_III"/>
</dbReference>
<dbReference type="Pfam" id="PF00035">
    <property type="entry name" value="dsrm"/>
    <property type="match status" value="1"/>
</dbReference>
<dbReference type="GO" id="GO:0046872">
    <property type="term" value="F:metal ion binding"/>
    <property type="evidence" value="ECO:0007669"/>
    <property type="project" value="UniProtKB-KW"/>
</dbReference>
<keyword evidence="7 9" id="KW-0378">Hydrolase</keyword>
<dbReference type="Gene3D" id="1.10.1520.10">
    <property type="entry name" value="Ribonuclease III domain"/>
    <property type="match status" value="1"/>
</dbReference>
<comment type="cofactor">
    <cofactor evidence="9">
        <name>Mg(2+)</name>
        <dbReference type="ChEBI" id="CHEBI:18420"/>
    </cofactor>
</comment>
<reference evidence="12" key="1">
    <citation type="submission" date="2020-10" db="EMBL/GenBank/DDBJ databases">
        <authorList>
            <person name="Gilroy R."/>
        </authorList>
    </citation>
    <scope>NUCLEOTIDE SEQUENCE</scope>
    <source>
        <strain evidence="12">2830</strain>
    </source>
</reference>
<feature type="domain" description="DRBM" evidence="10">
    <location>
        <begin position="168"/>
        <end position="237"/>
    </location>
</feature>
<dbReference type="CDD" id="cd10845">
    <property type="entry name" value="DSRM_RNAse_III_family"/>
    <property type="match status" value="1"/>
</dbReference>
<dbReference type="GO" id="GO:0005737">
    <property type="term" value="C:cytoplasm"/>
    <property type="evidence" value="ECO:0007669"/>
    <property type="project" value="UniProtKB-SubCell"/>
</dbReference>
<gene>
    <name evidence="9 12" type="primary">rnc</name>
    <name evidence="12" type="ORF">IAB00_01305</name>
</gene>
<dbReference type="Gene3D" id="3.30.160.20">
    <property type="match status" value="1"/>
</dbReference>
<dbReference type="GO" id="GO:0008033">
    <property type="term" value="P:tRNA processing"/>
    <property type="evidence" value="ECO:0007669"/>
    <property type="project" value="UniProtKB-KW"/>
</dbReference>
<dbReference type="SUPFAM" id="SSF54768">
    <property type="entry name" value="dsRNA-binding domain-like"/>
    <property type="match status" value="1"/>
</dbReference>
<dbReference type="SMART" id="SM00358">
    <property type="entry name" value="DSRM"/>
    <property type="match status" value="1"/>
</dbReference>
<evidence type="ECO:0000259" key="10">
    <source>
        <dbReference type="PROSITE" id="PS50137"/>
    </source>
</evidence>
<dbReference type="SMART" id="SM00535">
    <property type="entry name" value="RIBOc"/>
    <property type="match status" value="1"/>
</dbReference>
<feature type="binding site" evidence="9">
    <location>
        <position position="55"/>
    </location>
    <ligand>
        <name>Mg(2+)</name>
        <dbReference type="ChEBI" id="CHEBI:18420"/>
    </ligand>
</feature>
<comment type="subcellular location">
    <subcellularLocation>
        <location evidence="9">Cytoplasm</location>
    </subcellularLocation>
</comment>
<dbReference type="HAMAP" id="MF_00104">
    <property type="entry name" value="RNase_III"/>
    <property type="match status" value="1"/>
</dbReference>
<comment type="subunit">
    <text evidence="9">Homodimer.</text>
</comment>
<dbReference type="InterPro" id="IPR000999">
    <property type="entry name" value="RNase_III_dom"/>
</dbReference>
<feature type="binding site" evidence="9">
    <location>
        <position position="128"/>
    </location>
    <ligand>
        <name>Mg(2+)</name>
        <dbReference type="ChEBI" id="CHEBI:18420"/>
    </ligand>
</feature>
<comment type="catalytic activity">
    <reaction evidence="1 9">
        <text>Endonucleolytic cleavage to 5'-phosphomonoester.</text>
        <dbReference type="EC" id="3.1.26.3"/>
    </reaction>
</comment>
<organism evidence="12 13">
    <name type="scientific">Candidatus Avidehalobacter gallistercoris</name>
    <dbReference type="NCBI Taxonomy" id="2840694"/>
    <lineage>
        <taxon>Bacteria</taxon>
        <taxon>Bacillati</taxon>
        <taxon>Bacillota</taxon>
        <taxon>Clostridia</taxon>
        <taxon>Eubacteriales</taxon>
        <taxon>Peptococcaceae</taxon>
        <taxon>Peptococcaceae incertae sedis</taxon>
        <taxon>Candidatus Avidehalobacter</taxon>
    </lineage>
</organism>
<dbReference type="Pfam" id="PF14622">
    <property type="entry name" value="Ribonucleas_3_3"/>
    <property type="match status" value="1"/>
</dbReference>
<comment type="caution">
    <text evidence="12">The sequence shown here is derived from an EMBL/GenBank/DDBJ whole genome shotgun (WGS) entry which is preliminary data.</text>
</comment>
<keyword evidence="8 9" id="KW-0694">RNA-binding</keyword>
<evidence type="ECO:0000256" key="6">
    <source>
        <dbReference type="ARBA" id="ARBA00022759"/>
    </source>
</evidence>
<feature type="active site" evidence="9">
    <location>
        <position position="59"/>
    </location>
</feature>
<evidence type="ECO:0000256" key="2">
    <source>
        <dbReference type="ARBA" id="ARBA00010183"/>
    </source>
</evidence>
<keyword evidence="5 9" id="KW-0540">Nuclease</keyword>
<feature type="domain" description="RNase III" evidence="11">
    <location>
        <begin position="26"/>
        <end position="142"/>
    </location>
</feature>
<evidence type="ECO:0000256" key="9">
    <source>
        <dbReference type="HAMAP-Rule" id="MF_00104"/>
    </source>
</evidence>
<dbReference type="CDD" id="cd00593">
    <property type="entry name" value="RIBOc"/>
    <property type="match status" value="1"/>
</dbReference>
<proteinExistence type="inferred from homology"/>
<keyword evidence="9" id="KW-0963">Cytoplasm</keyword>
<keyword evidence="9" id="KW-0819">tRNA processing</keyword>